<dbReference type="PANTHER" id="PTHR35734:SF1">
    <property type="entry name" value="OS01G0805200 PROTEIN"/>
    <property type="match status" value="1"/>
</dbReference>
<evidence type="ECO:0000256" key="1">
    <source>
        <dbReference type="SAM" id="Phobius"/>
    </source>
</evidence>
<dbReference type="OrthoDB" id="5023at2759"/>
<accession>A0A830H4U7</accession>
<dbReference type="AlphaFoldDB" id="A0A830H4U7"/>
<dbReference type="InterPro" id="IPR021562">
    <property type="entry name" value="DUF3007"/>
</dbReference>
<organism evidence="2 3">
    <name type="scientific">Pycnococcus provasolii</name>
    <dbReference type="NCBI Taxonomy" id="41880"/>
    <lineage>
        <taxon>Eukaryota</taxon>
        <taxon>Viridiplantae</taxon>
        <taxon>Chlorophyta</taxon>
        <taxon>Pseudoscourfieldiophyceae</taxon>
        <taxon>Pseudoscourfieldiales</taxon>
        <taxon>Pycnococcaceae</taxon>
        <taxon>Pycnococcus</taxon>
    </lineage>
</organism>
<keyword evidence="3" id="KW-1185">Reference proteome</keyword>
<dbReference type="EMBL" id="BNJQ01000001">
    <property type="protein sequence ID" value="GHP01552.1"/>
    <property type="molecule type" value="Genomic_DNA"/>
</dbReference>
<evidence type="ECO:0000313" key="2">
    <source>
        <dbReference type="EMBL" id="GHP01552.1"/>
    </source>
</evidence>
<gene>
    <name evidence="2" type="ORF">PPROV_000030800</name>
</gene>
<feature type="transmembrane region" description="Helical" evidence="1">
    <location>
        <begin position="107"/>
        <end position="126"/>
    </location>
</feature>
<keyword evidence="1" id="KW-0812">Transmembrane</keyword>
<protein>
    <submittedName>
        <fullName evidence="2">Uncharacterized protein</fullName>
    </submittedName>
</protein>
<keyword evidence="1" id="KW-0472">Membrane</keyword>
<dbReference type="PANTHER" id="PTHR35734">
    <property type="entry name" value="OS01G0805200 PROTEIN"/>
    <property type="match status" value="1"/>
</dbReference>
<sequence>MSAPACISVRSLKGARARVSAARVSGARVSGRSRVSVASTSSHPSRPSLMSLRGLSPAVQRRRLAVVGGGDGKWAEVGAASRRGSVRARASGNGQEKVPFGYTRKDVFIICAAFLAVGYGTYYGALALGNDDIGATRWVLIVIVLGGMIGWCASYVGRVATKEMTYVKQLDDYENAVMAKRLEEMSEAERDALLDEVESDKESTPTRNQ</sequence>
<dbReference type="Proteomes" id="UP000660262">
    <property type="component" value="Unassembled WGS sequence"/>
</dbReference>
<comment type="caution">
    <text evidence="2">The sequence shown here is derived from an EMBL/GenBank/DDBJ whole genome shotgun (WGS) entry which is preliminary data.</text>
</comment>
<dbReference type="Pfam" id="PF11460">
    <property type="entry name" value="DUF3007"/>
    <property type="match status" value="1"/>
</dbReference>
<keyword evidence="1" id="KW-1133">Transmembrane helix</keyword>
<name>A0A830H4U7_9CHLO</name>
<reference evidence="2" key="1">
    <citation type="submission" date="2020-10" db="EMBL/GenBank/DDBJ databases">
        <title>Unveiling of a novel bifunctional photoreceptor, Dualchrome1, isolated from a cosmopolitan green alga.</title>
        <authorList>
            <person name="Suzuki S."/>
            <person name="Kawachi M."/>
        </authorList>
    </citation>
    <scope>NUCLEOTIDE SEQUENCE</scope>
    <source>
        <strain evidence="2">NIES 2893</strain>
    </source>
</reference>
<evidence type="ECO:0000313" key="3">
    <source>
        <dbReference type="Proteomes" id="UP000660262"/>
    </source>
</evidence>
<proteinExistence type="predicted"/>
<feature type="transmembrane region" description="Helical" evidence="1">
    <location>
        <begin position="138"/>
        <end position="156"/>
    </location>
</feature>